<keyword evidence="11 13" id="KW-0234">DNA repair</keyword>
<feature type="binding site" evidence="15">
    <location>
        <position position="183"/>
    </location>
    <ligand>
        <name>Mg(2+)</name>
        <dbReference type="ChEBI" id="CHEBI:18420"/>
        <label>2</label>
    </ligand>
</feature>
<dbReference type="AlphaFoldDB" id="A0A2S7UW67"/>
<dbReference type="InterPro" id="IPR013520">
    <property type="entry name" value="Ribonucl_H"/>
</dbReference>
<dbReference type="EMBL" id="MSCH01000003">
    <property type="protein sequence ID" value="PQJ53965.1"/>
    <property type="molecule type" value="Genomic_DNA"/>
</dbReference>
<dbReference type="InterPro" id="IPR023607">
    <property type="entry name" value="Exodeoxyribonuclease_I"/>
</dbReference>
<keyword evidence="6 13" id="KW-0227">DNA damage</keyword>
<dbReference type="Pfam" id="PF26016">
    <property type="entry name" value="ExoI_C"/>
    <property type="match status" value="1"/>
</dbReference>
<evidence type="ECO:0000256" key="4">
    <source>
        <dbReference type="ARBA" id="ARBA00022722"/>
    </source>
</evidence>
<dbReference type="InterPro" id="IPR013620">
    <property type="entry name" value="Exonuc_1_SH3"/>
</dbReference>
<keyword evidence="19" id="KW-1185">Reference proteome</keyword>
<feature type="binding site" evidence="14">
    <location>
        <position position="14"/>
    </location>
    <ligand>
        <name>substrate</name>
    </ligand>
</feature>
<comment type="cofactor">
    <cofactor evidence="15">
        <name>Mg(2+)</name>
        <dbReference type="ChEBI" id="CHEBI:18420"/>
    </cofactor>
    <text evidence="15">Binds 2 Mg(2+) ions per monomer.</text>
</comment>
<dbReference type="InterPro" id="IPR022894">
    <property type="entry name" value="Oligoribonuclease"/>
</dbReference>
<evidence type="ECO:0000256" key="7">
    <source>
        <dbReference type="ARBA" id="ARBA00022801"/>
    </source>
</evidence>
<evidence type="ECO:0000313" key="19">
    <source>
        <dbReference type="Proteomes" id="UP000239007"/>
    </source>
</evidence>
<dbReference type="PIRSF" id="PIRSF000977">
    <property type="entry name" value="Exodeoxyribonuclease_I"/>
    <property type="match status" value="1"/>
</dbReference>
<dbReference type="Gene3D" id="1.20.1280.70">
    <property type="entry name" value="Exonuclease ExoI, domain 3"/>
    <property type="match status" value="1"/>
</dbReference>
<evidence type="ECO:0000259" key="16">
    <source>
        <dbReference type="PROSITE" id="PS51784"/>
    </source>
</evidence>
<keyword evidence="9 15" id="KW-0460">Magnesium</keyword>
<evidence type="ECO:0000256" key="6">
    <source>
        <dbReference type="ARBA" id="ARBA00022763"/>
    </source>
</evidence>
<evidence type="ECO:0000256" key="12">
    <source>
        <dbReference type="ARBA" id="ARBA00046792"/>
    </source>
</evidence>
<evidence type="ECO:0000256" key="2">
    <source>
        <dbReference type="ARBA" id="ARBA00012108"/>
    </source>
</evidence>
<dbReference type="InterPro" id="IPR058561">
    <property type="entry name" value="Exonuc_1_C"/>
</dbReference>
<evidence type="ECO:0000259" key="17">
    <source>
        <dbReference type="PROSITE" id="PS51785"/>
    </source>
</evidence>
<protein>
    <recommendedName>
        <fullName evidence="3 13">Exodeoxyribonuclease I</fullName>
        <ecNumber evidence="2 13">3.1.11.1</ecNumber>
    </recommendedName>
</protein>
<dbReference type="Proteomes" id="UP000239007">
    <property type="component" value="Unassembled WGS sequence"/>
</dbReference>
<evidence type="ECO:0000256" key="10">
    <source>
        <dbReference type="ARBA" id="ARBA00023125"/>
    </source>
</evidence>
<dbReference type="EC" id="3.1.11.1" evidence="2 13"/>
<dbReference type="SUPFAM" id="SSF53098">
    <property type="entry name" value="Ribonuclease H-like"/>
    <property type="match status" value="1"/>
</dbReference>
<feature type="binding site" evidence="15">
    <location>
        <position position="12"/>
    </location>
    <ligand>
        <name>Mg(2+)</name>
        <dbReference type="ChEBI" id="CHEBI:18420"/>
        <label>1</label>
    </ligand>
</feature>
<feature type="binding site" evidence="15">
    <location>
        <position position="14"/>
    </location>
    <ligand>
        <name>Mg(2+)</name>
        <dbReference type="ChEBI" id="CHEBI:18420"/>
        <label>2</label>
    </ligand>
</feature>
<evidence type="ECO:0000256" key="1">
    <source>
        <dbReference type="ARBA" id="ARBA00000563"/>
    </source>
</evidence>
<feature type="binding site" evidence="14">
    <location>
        <position position="162"/>
    </location>
    <ligand>
        <name>substrate</name>
    </ligand>
</feature>
<dbReference type="PROSITE" id="PS51785">
    <property type="entry name" value="EXOI_C"/>
    <property type="match status" value="1"/>
</dbReference>
<dbReference type="Gene3D" id="3.30.420.10">
    <property type="entry name" value="Ribonuclease H-like superfamily/Ribonuclease H"/>
    <property type="match status" value="1"/>
</dbReference>
<keyword evidence="5 15" id="KW-0479">Metal-binding</keyword>
<evidence type="ECO:0000256" key="8">
    <source>
        <dbReference type="ARBA" id="ARBA00022839"/>
    </source>
</evidence>
<evidence type="ECO:0000256" key="13">
    <source>
        <dbReference type="PIRNR" id="PIRNR000977"/>
    </source>
</evidence>
<evidence type="ECO:0000313" key="18">
    <source>
        <dbReference type="EMBL" id="PQJ53965.1"/>
    </source>
</evidence>
<dbReference type="InterPro" id="IPR034747">
    <property type="entry name" value="EXOI_SH3"/>
</dbReference>
<gene>
    <name evidence="18" type="ORF">BTO11_10060</name>
</gene>
<organism evidence="18 19">
    <name type="scientific">Psychrosphaera saromensis</name>
    <dbReference type="NCBI Taxonomy" id="716813"/>
    <lineage>
        <taxon>Bacteria</taxon>
        <taxon>Pseudomonadati</taxon>
        <taxon>Pseudomonadota</taxon>
        <taxon>Gammaproteobacteria</taxon>
        <taxon>Alteromonadales</taxon>
        <taxon>Pseudoalteromonadaceae</taxon>
        <taxon>Psychrosphaera</taxon>
    </lineage>
</organism>
<proteinExistence type="predicted"/>
<feature type="domain" description="ExoI SH3-like" evidence="16">
    <location>
        <begin position="199"/>
        <end position="352"/>
    </location>
</feature>
<keyword evidence="4 13" id="KW-0540">Nuclease</keyword>
<dbReference type="GO" id="GO:0006281">
    <property type="term" value="P:DNA repair"/>
    <property type="evidence" value="ECO:0007669"/>
    <property type="project" value="UniProtKB-KW"/>
</dbReference>
<evidence type="ECO:0000256" key="14">
    <source>
        <dbReference type="PIRSR" id="PIRSR000977-1"/>
    </source>
</evidence>
<comment type="subunit">
    <text evidence="12">Monomer. Interacts with ssb (via C-terminus); this interaction stimulates the exonuclease activity by recruiting the enzyme to its substrate.</text>
</comment>
<feature type="domain" description="ExoI C-terminal" evidence="17">
    <location>
        <begin position="356"/>
        <end position="477"/>
    </location>
</feature>
<dbReference type="InterPro" id="IPR038649">
    <property type="entry name" value="EXOI_SH3_sf"/>
</dbReference>
<dbReference type="GO" id="GO:0008310">
    <property type="term" value="F:single-stranded DNA 3'-5' DNA exonuclease activity"/>
    <property type="evidence" value="ECO:0007669"/>
    <property type="project" value="UniProtKB-EC"/>
</dbReference>
<dbReference type="PROSITE" id="PS51784">
    <property type="entry name" value="EXOI_SH3"/>
    <property type="match status" value="1"/>
</dbReference>
<dbReference type="NCBIfam" id="NF008746">
    <property type="entry name" value="PRK11779.1"/>
    <property type="match status" value="1"/>
</dbReference>
<dbReference type="CDD" id="cd06138">
    <property type="entry name" value="ExoI_N"/>
    <property type="match status" value="1"/>
</dbReference>
<reference evidence="18 19" key="1">
    <citation type="submission" date="2016-12" db="EMBL/GenBank/DDBJ databases">
        <title>Diversity of luminous bacteria.</title>
        <authorList>
            <person name="Yoshizawa S."/>
            <person name="Kogure K."/>
        </authorList>
    </citation>
    <scope>NUCLEOTIDE SEQUENCE [LARGE SCALE GENOMIC DNA]</scope>
    <source>
        <strain evidence="18 19">SA4-48</strain>
    </source>
</reference>
<dbReference type="PANTHER" id="PTHR11046">
    <property type="entry name" value="OLIGORIBONUCLEASE, MITOCHONDRIAL"/>
    <property type="match status" value="1"/>
</dbReference>
<dbReference type="Pfam" id="PF08411">
    <property type="entry name" value="ExoI_SH3"/>
    <property type="match status" value="1"/>
</dbReference>
<evidence type="ECO:0000256" key="15">
    <source>
        <dbReference type="PIRSR" id="PIRSR000977-2"/>
    </source>
</evidence>
<dbReference type="Gene3D" id="3.30.1520.20">
    <property type="entry name" value="Exonuclease ExoI, domain 2"/>
    <property type="match status" value="1"/>
</dbReference>
<keyword evidence="8 13" id="KW-0269">Exonuclease</keyword>
<dbReference type="GO" id="GO:0003677">
    <property type="term" value="F:DNA binding"/>
    <property type="evidence" value="ECO:0007669"/>
    <property type="project" value="UniProtKB-KW"/>
</dbReference>
<dbReference type="FunFam" id="3.30.1520.20:FF:000001">
    <property type="entry name" value="Exodeoxyribonuclease I"/>
    <property type="match status" value="1"/>
</dbReference>
<dbReference type="InterPro" id="IPR036397">
    <property type="entry name" value="RNaseH_sf"/>
</dbReference>
<evidence type="ECO:0000256" key="11">
    <source>
        <dbReference type="ARBA" id="ARBA00023204"/>
    </source>
</evidence>
<sequence>MTDSTETLYWYDFESWGTSPKKDKPSQFAGIRTDLDLNIIGEPLVEYCQIPNDYLPHPEAALITGITPQKTLQDGLIEPEFIKKIHLEISKPNTTCIGYNNVRFDDEMIRYTLYRNFYDPYSYSWQNGNSRWDILDMVRACYALRPEGINWPTDDEGKPSFRLELLTKANGIDHGAAHDALSDVIATIELAKLIKTKQPKLYSFLFEHRHKKNLNDLIDVYRSTPLVHTTGMFSPWQGCTSWVAPIAFHHKNKNAVVIYDLTKDPTPLLALTAEEISEKLYTKTEDLNGEERIGLKLVHLNKCPVLAPAKTLLPENAERLGIDRQLCLDNLAIIKNNPELKTKLAKVFEFENEFEKETNPEYRLYDGFISDADKQQMNYIHSHPIAEQWKLEPQFKDQRLVQLWRLYKARYFTSSLLPEELNWWQQYRTDKLMNGLDKPNLTFTEFQLSLENNAEANQDNPEKTAILKSLYHYIQTL</sequence>
<dbReference type="PANTHER" id="PTHR11046:SF11">
    <property type="entry name" value="EXODEOXYRIBONUCLEASE I"/>
    <property type="match status" value="1"/>
</dbReference>
<dbReference type="SMART" id="SM00479">
    <property type="entry name" value="EXOIII"/>
    <property type="match status" value="1"/>
</dbReference>
<keyword evidence="10" id="KW-0238">DNA-binding</keyword>
<dbReference type="InterPro" id="IPR012337">
    <property type="entry name" value="RNaseH-like_sf"/>
</dbReference>
<dbReference type="GO" id="GO:0000175">
    <property type="term" value="F:3'-5'-RNA exonuclease activity"/>
    <property type="evidence" value="ECO:0007669"/>
    <property type="project" value="InterPro"/>
</dbReference>
<evidence type="ECO:0000256" key="3">
    <source>
        <dbReference type="ARBA" id="ARBA00019900"/>
    </source>
</evidence>
<dbReference type="Pfam" id="PF00929">
    <property type="entry name" value="RNase_T"/>
    <property type="match status" value="1"/>
</dbReference>
<name>A0A2S7UW67_9GAMM</name>
<dbReference type="RefSeq" id="WP_105052470.1">
    <property type="nucleotide sequence ID" value="NZ_BMYG01000007.1"/>
</dbReference>
<comment type="catalytic activity">
    <reaction evidence="1 13">
        <text>Exonucleolytic cleavage in the 3'- to 5'-direction to yield nucleoside 5'-phosphates.</text>
        <dbReference type="EC" id="3.1.11.1"/>
    </reaction>
</comment>
<dbReference type="GO" id="GO:0046872">
    <property type="term" value="F:metal ion binding"/>
    <property type="evidence" value="ECO:0007669"/>
    <property type="project" value="UniProtKB-KW"/>
</dbReference>
<keyword evidence="7 13" id="KW-0378">Hydrolase</keyword>
<evidence type="ECO:0000256" key="9">
    <source>
        <dbReference type="ARBA" id="ARBA00022842"/>
    </source>
</evidence>
<accession>A0A2S7UW67</accession>
<evidence type="ECO:0000256" key="5">
    <source>
        <dbReference type="ARBA" id="ARBA00022723"/>
    </source>
</evidence>
<dbReference type="OrthoDB" id="9763470at2"/>
<dbReference type="FunFam" id="3.30.420.10:FF:000033">
    <property type="entry name" value="Exodeoxyribonuclease I"/>
    <property type="match status" value="1"/>
</dbReference>
<comment type="caution">
    <text evidence="18">The sequence shown here is derived from an EMBL/GenBank/DDBJ whole genome shotgun (WGS) entry which is preliminary data.</text>
</comment>
<dbReference type="Gene3D" id="1.10.287.1240">
    <property type="match status" value="1"/>
</dbReference>